<dbReference type="InterPro" id="IPR012310">
    <property type="entry name" value="DNA_ligase_ATP-dep_cent"/>
</dbReference>
<dbReference type="PROSITE" id="PS50160">
    <property type="entry name" value="DNA_LIGASE_A3"/>
    <property type="match status" value="1"/>
</dbReference>
<dbReference type="Gene3D" id="3.30.470.30">
    <property type="entry name" value="DNA ligase/mRNA capping enzyme"/>
    <property type="match status" value="1"/>
</dbReference>
<evidence type="ECO:0000256" key="2">
    <source>
        <dbReference type="ARBA" id="ARBA00022598"/>
    </source>
</evidence>
<dbReference type="PANTHER" id="PTHR45674:SF4">
    <property type="entry name" value="DNA LIGASE 1"/>
    <property type="match status" value="1"/>
</dbReference>
<dbReference type="Proteomes" id="UP000199614">
    <property type="component" value="Unassembled WGS sequence"/>
</dbReference>
<accession>A0A1I5GVC4</accession>
<dbReference type="OrthoDB" id="9770771at2"/>
<dbReference type="Gene3D" id="3.30.1490.70">
    <property type="match status" value="1"/>
</dbReference>
<dbReference type="STRING" id="260086.SAMN05216207_105128"/>
<evidence type="ECO:0000313" key="5">
    <source>
        <dbReference type="EMBL" id="SFO39899.1"/>
    </source>
</evidence>
<dbReference type="InterPro" id="IPR050191">
    <property type="entry name" value="ATP-dep_DNA_ligase"/>
</dbReference>
<dbReference type="GO" id="GO:0006281">
    <property type="term" value="P:DNA repair"/>
    <property type="evidence" value="ECO:0007669"/>
    <property type="project" value="InterPro"/>
</dbReference>
<dbReference type="AlphaFoldDB" id="A0A1I5GVC4"/>
<comment type="catalytic activity">
    <reaction evidence="3">
        <text>ATP + (deoxyribonucleotide)n-3'-hydroxyl + 5'-phospho-(deoxyribonucleotide)m = (deoxyribonucleotide)n+m + AMP + diphosphate.</text>
        <dbReference type="EC" id="6.5.1.1"/>
    </reaction>
</comment>
<organism evidence="5 6">
    <name type="scientific">Pseudonocardia ammonioxydans</name>
    <dbReference type="NCBI Taxonomy" id="260086"/>
    <lineage>
        <taxon>Bacteria</taxon>
        <taxon>Bacillati</taxon>
        <taxon>Actinomycetota</taxon>
        <taxon>Actinomycetes</taxon>
        <taxon>Pseudonocardiales</taxon>
        <taxon>Pseudonocardiaceae</taxon>
        <taxon>Pseudonocardia</taxon>
    </lineage>
</organism>
<dbReference type="GO" id="GO:0005524">
    <property type="term" value="F:ATP binding"/>
    <property type="evidence" value="ECO:0007669"/>
    <property type="project" value="InterPro"/>
</dbReference>
<evidence type="ECO:0000313" key="6">
    <source>
        <dbReference type="Proteomes" id="UP000199614"/>
    </source>
</evidence>
<sequence>MDVQFPVAPMIAQPAAELPTDNRHTYEPKLDGWRCLAFRGARVQLQSRQHRSLTARFPGVAELVAEQLPTGTVIDGELVAMRHGRVDFTALGAPDARHWIVAFDLLAHHGRDIRPEPLRARRDRLAELVGDAEDGVVLAPAVDDLDLAQPWLDRHRDLGLEGVVAKRLDHSYRPHRLRWTKTRATHTTEAIVGAVIGPITQPHALILGRHDRSGRLRIIGRTHRLGASAAAALGTQLTPPRAIHPWPAVMPGGRIGLPGATDDVAHTPVQPSLVVEIDVDTAVDRGRARHGVRYRRIRPDLLPEDLTVAL</sequence>
<dbReference type="GO" id="GO:0003910">
    <property type="term" value="F:DNA ligase (ATP) activity"/>
    <property type="evidence" value="ECO:0007669"/>
    <property type="project" value="UniProtKB-EC"/>
</dbReference>
<dbReference type="GO" id="GO:0006310">
    <property type="term" value="P:DNA recombination"/>
    <property type="evidence" value="ECO:0007669"/>
    <property type="project" value="InterPro"/>
</dbReference>
<dbReference type="RefSeq" id="WP_093354453.1">
    <property type="nucleotide sequence ID" value="NZ_FOUY01000051.1"/>
</dbReference>
<dbReference type="Gene3D" id="2.40.50.140">
    <property type="entry name" value="Nucleic acid-binding proteins"/>
    <property type="match status" value="1"/>
</dbReference>
<gene>
    <name evidence="5" type="ORF">SAMN05216207_105128</name>
</gene>
<comment type="similarity">
    <text evidence="1">Belongs to the ATP-dependent DNA ligase family.</text>
</comment>
<evidence type="ECO:0000256" key="3">
    <source>
        <dbReference type="ARBA" id="ARBA00034003"/>
    </source>
</evidence>
<dbReference type="Pfam" id="PF01068">
    <property type="entry name" value="DNA_ligase_A_M"/>
    <property type="match status" value="1"/>
</dbReference>
<evidence type="ECO:0000256" key="1">
    <source>
        <dbReference type="ARBA" id="ARBA00007572"/>
    </source>
</evidence>
<evidence type="ECO:0000259" key="4">
    <source>
        <dbReference type="PROSITE" id="PS50160"/>
    </source>
</evidence>
<feature type="domain" description="ATP-dependent DNA ligase family profile" evidence="4">
    <location>
        <begin position="100"/>
        <end position="216"/>
    </location>
</feature>
<dbReference type="EMBL" id="FOUY01000051">
    <property type="protein sequence ID" value="SFO39899.1"/>
    <property type="molecule type" value="Genomic_DNA"/>
</dbReference>
<dbReference type="SUPFAM" id="SSF56091">
    <property type="entry name" value="DNA ligase/mRNA capping enzyme, catalytic domain"/>
    <property type="match status" value="1"/>
</dbReference>
<keyword evidence="2 5" id="KW-0436">Ligase</keyword>
<reference evidence="5 6" key="1">
    <citation type="submission" date="2016-10" db="EMBL/GenBank/DDBJ databases">
        <authorList>
            <person name="de Groot N.N."/>
        </authorList>
    </citation>
    <scope>NUCLEOTIDE SEQUENCE [LARGE SCALE GENOMIC DNA]</scope>
    <source>
        <strain evidence="5 6">CGMCC 4.1877</strain>
    </source>
</reference>
<protein>
    <submittedName>
        <fullName evidence="5">ATP-dependent DNA ligase</fullName>
    </submittedName>
</protein>
<dbReference type="InterPro" id="IPR012340">
    <property type="entry name" value="NA-bd_OB-fold"/>
</dbReference>
<dbReference type="PANTHER" id="PTHR45674">
    <property type="entry name" value="DNA LIGASE 1/3 FAMILY MEMBER"/>
    <property type="match status" value="1"/>
</dbReference>
<name>A0A1I5GVC4_PSUAM</name>
<keyword evidence="6" id="KW-1185">Reference proteome</keyword>
<proteinExistence type="inferred from homology"/>